<dbReference type="InterPro" id="IPR040559">
    <property type="entry name" value="CdiA_C"/>
</dbReference>
<keyword evidence="3" id="KW-1185">Reference proteome</keyword>
<evidence type="ECO:0000313" key="2">
    <source>
        <dbReference type="EMBL" id="SFG21446.1"/>
    </source>
</evidence>
<dbReference type="Proteomes" id="UP000199065">
    <property type="component" value="Unassembled WGS sequence"/>
</dbReference>
<name>A0A1I2Q6K7_9CORY</name>
<reference evidence="2 3" key="1">
    <citation type="submission" date="2016-10" db="EMBL/GenBank/DDBJ databases">
        <authorList>
            <person name="de Groot N.N."/>
        </authorList>
    </citation>
    <scope>NUCLEOTIDE SEQUENCE [LARGE SCALE GENOMIC DNA]</scope>
    <source>
        <strain>J11</strain>
        <strain evidence="3">PG 39</strain>
    </source>
</reference>
<feature type="domain" description="tRNA nuclease CdiA C-terminal" evidence="1">
    <location>
        <begin position="26"/>
        <end position="85"/>
    </location>
</feature>
<sequence length="111" mass="12139">MGDSLRRAAERVRTVRRQPQSVEVCMPTGGGPTIVFDGLRKARKQSRYLVVDLHYCEVPLEEVREQILDAMRAFPDIIEVTLVAKEEARAPEPELAEVGAPIGAGGGRAIA</sequence>
<dbReference type="Pfam" id="PF18451">
    <property type="entry name" value="CdiA_C"/>
    <property type="match status" value="1"/>
</dbReference>
<proteinExistence type="predicted"/>
<evidence type="ECO:0000259" key="1">
    <source>
        <dbReference type="Pfam" id="PF18451"/>
    </source>
</evidence>
<accession>A0A1I2Q6K7</accession>
<dbReference type="EMBL" id="FOPJ01000001">
    <property type="protein sequence ID" value="SFG21446.1"/>
    <property type="molecule type" value="Genomic_DNA"/>
</dbReference>
<dbReference type="RefSeq" id="WP_092283688.1">
    <property type="nucleotide sequence ID" value="NZ_FOPJ01000001.1"/>
</dbReference>
<organism evidence="2 3">
    <name type="scientific">Corynebacterium spheniscorum</name>
    <dbReference type="NCBI Taxonomy" id="185761"/>
    <lineage>
        <taxon>Bacteria</taxon>
        <taxon>Bacillati</taxon>
        <taxon>Actinomycetota</taxon>
        <taxon>Actinomycetes</taxon>
        <taxon>Mycobacteriales</taxon>
        <taxon>Corynebacteriaceae</taxon>
        <taxon>Corynebacterium</taxon>
    </lineage>
</organism>
<protein>
    <recommendedName>
        <fullName evidence="1">tRNA nuclease CdiA C-terminal domain-containing protein</fullName>
    </recommendedName>
</protein>
<gene>
    <name evidence="2" type="ORF">SAMN05660282_00308</name>
</gene>
<evidence type="ECO:0000313" key="3">
    <source>
        <dbReference type="Proteomes" id="UP000199065"/>
    </source>
</evidence>
<dbReference type="AlphaFoldDB" id="A0A1I2Q6K7"/>